<dbReference type="KEGG" id="xap:XA3_16110"/>
<evidence type="ECO:0000256" key="1">
    <source>
        <dbReference type="ARBA" id="ARBA00009981"/>
    </source>
</evidence>
<name>A0AAU9DC83_9LACO</name>
<keyword evidence="4" id="KW-1185">Reference proteome</keyword>
<dbReference type="InterPro" id="IPR006442">
    <property type="entry name" value="Antitoxin_Phd/YefM"/>
</dbReference>
<dbReference type="EMBL" id="AP026802">
    <property type="protein sequence ID" value="BDR59170.1"/>
    <property type="molecule type" value="Genomic_DNA"/>
</dbReference>
<evidence type="ECO:0000313" key="3">
    <source>
        <dbReference type="EMBL" id="BDR59170.1"/>
    </source>
</evidence>
<dbReference type="Proteomes" id="UP001321861">
    <property type="component" value="Chromosome"/>
</dbReference>
<organism evidence="3 4">
    <name type="scientific">Xylocopilactobacillus apicola</name>
    <dbReference type="NCBI Taxonomy" id="2932184"/>
    <lineage>
        <taxon>Bacteria</taxon>
        <taxon>Bacillati</taxon>
        <taxon>Bacillota</taxon>
        <taxon>Bacilli</taxon>
        <taxon>Lactobacillales</taxon>
        <taxon>Lactobacillaceae</taxon>
        <taxon>Xylocopilactobacillus</taxon>
    </lineage>
</organism>
<dbReference type="Pfam" id="PF02604">
    <property type="entry name" value="PhdYeFM_antitox"/>
    <property type="match status" value="1"/>
</dbReference>
<dbReference type="NCBIfam" id="TIGR01552">
    <property type="entry name" value="phd_fam"/>
    <property type="match status" value="1"/>
</dbReference>
<accession>A0AAU9DC83</accession>
<protein>
    <recommendedName>
        <fullName evidence="2">Antitoxin</fullName>
    </recommendedName>
</protein>
<proteinExistence type="inferred from homology"/>
<dbReference type="Gene3D" id="3.40.1620.10">
    <property type="entry name" value="YefM-like domain"/>
    <property type="match status" value="1"/>
</dbReference>
<sequence>MKNYTPTKARQNLYQILKDVNRKKNPVTIIPANGKEDEAAVLVSKNDWDSIIEPLYLDSTGTLAQVKKRIDDDSGFTEVDEIDWEHL</sequence>
<evidence type="ECO:0000313" key="4">
    <source>
        <dbReference type="Proteomes" id="UP001321861"/>
    </source>
</evidence>
<dbReference type="SUPFAM" id="SSF143120">
    <property type="entry name" value="YefM-like"/>
    <property type="match status" value="1"/>
</dbReference>
<reference evidence="3 4" key="1">
    <citation type="journal article" date="2023" name="Microbiol. Spectr.">
        <title>Symbiosis of Carpenter Bees with Uncharacterized Lactic Acid Bacteria Showing NAD Auxotrophy.</title>
        <authorList>
            <person name="Kawasaki S."/>
            <person name="Ozawa K."/>
            <person name="Mori T."/>
            <person name="Yamamoto A."/>
            <person name="Ito M."/>
            <person name="Ohkuma M."/>
            <person name="Sakamoto M."/>
            <person name="Matsutani M."/>
        </authorList>
    </citation>
    <scope>NUCLEOTIDE SEQUENCE [LARGE SCALE GENOMIC DNA]</scope>
    <source>
        <strain evidence="3 4">XA3</strain>
    </source>
</reference>
<dbReference type="InterPro" id="IPR036165">
    <property type="entry name" value="YefM-like_sf"/>
</dbReference>
<dbReference type="RefSeq" id="WP_317634977.1">
    <property type="nucleotide sequence ID" value="NZ_AP026802.1"/>
</dbReference>
<evidence type="ECO:0000256" key="2">
    <source>
        <dbReference type="RuleBase" id="RU362080"/>
    </source>
</evidence>
<dbReference type="AlphaFoldDB" id="A0AAU9DC83"/>
<gene>
    <name evidence="3" type="ORF">XA3_16110</name>
</gene>
<comment type="function">
    <text evidence="2">Antitoxin component of a type II toxin-antitoxin (TA) system.</text>
</comment>
<comment type="similarity">
    <text evidence="1 2">Belongs to the phD/YefM antitoxin family.</text>
</comment>